<feature type="chain" id="PRO_5003124559" evidence="1">
    <location>
        <begin position="18"/>
        <end position="312"/>
    </location>
</feature>
<sequence>MVLWNLTPLVAISAIRSTVDIPNGWFTVCSPQWGGHQLQICNVYSPMPATQVHPHSNTDNSAKCALSPCISHHGRSYWATSTSTSLHTLTSIQEAVPTLDANSRDMARQAEAVAAQDVVLKGMQAAAAALKCSWGGGSGSVTEDTPPTPITALIQETSNCGAGPGPSRLRDPSTGQLDSNLAWIPQIIANYWRDVSAMPSAAELPTAVKQQVRVQVLEALHAYPKHMPEAEDVDSDGGRALLTSAEVTAGSTRRPHATVVTTQPRPLLLDMPSVKLTIDSASLSLEAVVPPSNKSLKYPLQLPGDTPPEWTS</sequence>
<proteinExistence type="predicted"/>
<feature type="signal peptide" evidence="1">
    <location>
        <begin position="1"/>
        <end position="17"/>
    </location>
</feature>
<dbReference type="AlphaFoldDB" id="D8UIY6"/>
<organism evidence="3">
    <name type="scientific">Volvox carteri f. nagariensis</name>
    <dbReference type="NCBI Taxonomy" id="3068"/>
    <lineage>
        <taxon>Eukaryota</taxon>
        <taxon>Viridiplantae</taxon>
        <taxon>Chlorophyta</taxon>
        <taxon>core chlorophytes</taxon>
        <taxon>Chlorophyceae</taxon>
        <taxon>CS clade</taxon>
        <taxon>Chlamydomonadales</taxon>
        <taxon>Volvocaceae</taxon>
        <taxon>Volvox</taxon>
    </lineage>
</organism>
<gene>
    <name evidence="2" type="ORF">VOLCADRAFT_99911</name>
</gene>
<dbReference type="RefSeq" id="XP_002958633.1">
    <property type="nucleotide sequence ID" value="XM_002958587.1"/>
</dbReference>
<dbReference type="GeneID" id="9628091"/>
<keyword evidence="3" id="KW-1185">Reference proteome</keyword>
<keyword evidence="1" id="KW-0732">Signal</keyword>
<dbReference type="EMBL" id="GL378420">
    <property type="protein sequence ID" value="EFJ40299.1"/>
    <property type="molecule type" value="Genomic_DNA"/>
</dbReference>
<dbReference type="InParanoid" id="D8UIY6"/>
<evidence type="ECO:0000256" key="1">
    <source>
        <dbReference type="SAM" id="SignalP"/>
    </source>
</evidence>
<accession>D8UIY6</accession>
<evidence type="ECO:0000313" key="3">
    <source>
        <dbReference type="Proteomes" id="UP000001058"/>
    </source>
</evidence>
<reference evidence="2 3" key="1">
    <citation type="journal article" date="2010" name="Science">
        <title>Genomic analysis of organismal complexity in the multicellular green alga Volvox carteri.</title>
        <authorList>
            <person name="Prochnik S.E."/>
            <person name="Umen J."/>
            <person name="Nedelcu A.M."/>
            <person name="Hallmann A."/>
            <person name="Miller S.M."/>
            <person name="Nishii I."/>
            <person name="Ferris P."/>
            <person name="Kuo A."/>
            <person name="Mitros T."/>
            <person name="Fritz-Laylin L.K."/>
            <person name="Hellsten U."/>
            <person name="Chapman J."/>
            <person name="Simakov O."/>
            <person name="Rensing S.A."/>
            <person name="Terry A."/>
            <person name="Pangilinan J."/>
            <person name="Kapitonov V."/>
            <person name="Jurka J."/>
            <person name="Salamov A."/>
            <person name="Shapiro H."/>
            <person name="Schmutz J."/>
            <person name="Grimwood J."/>
            <person name="Lindquist E."/>
            <person name="Lucas S."/>
            <person name="Grigoriev I.V."/>
            <person name="Schmitt R."/>
            <person name="Kirk D."/>
            <person name="Rokhsar D.S."/>
        </authorList>
    </citation>
    <scope>NUCLEOTIDE SEQUENCE [LARGE SCALE GENOMIC DNA]</scope>
    <source>
        <strain evidence="3">f. Nagariensis / Eve</strain>
    </source>
</reference>
<protein>
    <submittedName>
        <fullName evidence="2">Uncharacterized protein</fullName>
    </submittedName>
</protein>
<evidence type="ECO:0000313" key="2">
    <source>
        <dbReference type="EMBL" id="EFJ40299.1"/>
    </source>
</evidence>
<dbReference type="KEGG" id="vcn:VOLCADRAFT_99911"/>
<dbReference type="OrthoDB" id="557666at2759"/>
<dbReference type="Proteomes" id="UP000001058">
    <property type="component" value="Unassembled WGS sequence"/>
</dbReference>
<name>D8UIY6_VOLCA</name>